<name>A0A512D6E7_9MICO</name>
<sequence>MLSIGDFARLAGVSVRMLRHYDALGLLRPARVDPSSGYRSYSAGQLDRANRLVALKDLGFTLEDCGRLLEDDVPAEQLRGMLRLRRAELAEQIQADRARLEQVERRLRMIEKEHTMSSSVTLDVFREQPLPAVRVVRRSSRVTEGQQVGEVVGPLFGQVEEAVRGAHVEPAGPSMGHYTMEGDELVAAAAYPVGPEVGEAEASAAGLELAELEAQPRALVTTLRGPLGGIGEAWQTLSREVESRGLSFAGPCREVYHVADLDDPDHWVIELQQPVA</sequence>
<dbReference type="InterPro" id="IPR011256">
    <property type="entry name" value="Reg_factor_effector_dom_sf"/>
</dbReference>
<dbReference type="GO" id="GO:0003700">
    <property type="term" value="F:DNA-binding transcription factor activity"/>
    <property type="evidence" value="ECO:0007669"/>
    <property type="project" value="InterPro"/>
</dbReference>
<accession>A0A512D6E7</accession>
<dbReference type="OrthoDB" id="7849865at2"/>
<dbReference type="GO" id="GO:0003677">
    <property type="term" value="F:DNA binding"/>
    <property type="evidence" value="ECO:0007669"/>
    <property type="project" value="UniProtKB-KW"/>
</dbReference>
<keyword evidence="1" id="KW-0238">DNA-binding</keyword>
<evidence type="ECO:0000313" key="5">
    <source>
        <dbReference type="Proteomes" id="UP000321534"/>
    </source>
</evidence>
<keyword evidence="2" id="KW-0175">Coiled coil</keyword>
<dbReference type="Pfam" id="PF13411">
    <property type="entry name" value="MerR_1"/>
    <property type="match status" value="1"/>
</dbReference>
<dbReference type="InterPro" id="IPR010499">
    <property type="entry name" value="AraC_E-bd"/>
</dbReference>
<dbReference type="CDD" id="cd01107">
    <property type="entry name" value="HTH_BmrR"/>
    <property type="match status" value="1"/>
</dbReference>
<dbReference type="PROSITE" id="PS00552">
    <property type="entry name" value="HTH_MERR_1"/>
    <property type="match status" value="1"/>
</dbReference>
<dbReference type="InterPro" id="IPR047057">
    <property type="entry name" value="MerR_fam"/>
</dbReference>
<dbReference type="SMART" id="SM00871">
    <property type="entry name" value="AraC_E_bind"/>
    <property type="match status" value="1"/>
</dbReference>
<dbReference type="Proteomes" id="UP000321534">
    <property type="component" value="Unassembled WGS sequence"/>
</dbReference>
<dbReference type="InterPro" id="IPR000551">
    <property type="entry name" value="MerR-type_HTH_dom"/>
</dbReference>
<dbReference type="Gene3D" id="3.20.80.10">
    <property type="entry name" value="Regulatory factor, effector binding domain"/>
    <property type="match status" value="1"/>
</dbReference>
<reference evidence="4 5" key="1">
    <citation type="submission" date="2019-07" db="EMBL/GenBank/DDBJ databases">
        <title>Whole genome shotgun sequence of Terrabacter aerolatus NBRC 106305.</title>
        <authorList>
            <person name="Hosoyama A."/>
            <person name="Uohara A."/>
            <person name="Ohji S."/>
            <person name="Ichikawa N."/>
        </authorList>
    </citation>
    <scope>NUCLEOTIDE SEQUENCE [LARGE SCALE GENOMIC DNA]</scope>
    <source>
        <strain evidence="4 5">NBRC 106305</strain>
    </source>
</reference>
<dbReference type="PANTHER" id="PTHR30204:SF97">
    <property type="entry name" value="MERR FAMILY REGULATORY PROTEIN"/>
    <property type="match status" value="1"/>
</dbReference>
<dbReference type="PANTHER" id="PTHR30204">
    <property type="entry name" value="REDOX-CYCLING DRUG-SENSING TRANSCRIPTIONAL ACTIVATOR SOXR"/>
    <property type="match status" value="1"/>
</dbReference>
<organism evidence="4 5">
    <name type="scientific">Terrabacter aerolatus</name>
    <dbReference type="NCBI Taxonomy" id="422442"/>
    <lineage>
        <taxon>Bacteria</taxon>
        <taxon>Bacillati</taxon>
        <taxon>Actinomycetota</taxon>
        <taxon>Actinomycetes</taxon>
        <taxon>Micrococcales</taxon>
        <taxon>Intrasporangiaceae</taxon>
        <taxon>Terrabacter</taxon>
    </lineage>
</organism>
<feature type="domain" description="HTH merR-type" evidence="3">
    <location>
        <begin position="1"/>
        <end position="71"/>
    </location>
</feature>
<keyword evidence="5" id="KW-1185">Reference proteome</keyword>
<dbReference type="AlphaFoldDB" id="A0A512D6E7"/>
<evidence type="ECO:0000259" key="3">
    <source>
        <dbReference type="PROSITE" id="PS50937"/>
    </source>
</evidence>
<dbReference type="PROSITE" id="PS50937">
    <property type="entry name" value="HTH_MERR_2"/>
    <property type="match status" value="1"/>
</dbReference>
<evidence type="ECO:0000313" key="4">
    <source>
        <dbReference type="EMBL" id="GEO32049.1"/>
    </source>
</evidence>
<proteinExistence type="predicted"/>
<evidence type="ECO:0000256" key="2">
    <source>
        <dbReference type="SAM" id="Coils"/>
    </source>
</evidence>
<dbReference type="InterPro" id="IPR009061">
    <property type="entry name" value="DNA-bd_dom_put_sf"/>
</dbReference>
<evidence type="ECO:0000256" key="1">
    <source>
        <dbReference type="ARBA" id="ARBA00023125"/>
    </source>
</evidence>
<gene>
    <name evidence="4" type="ORF">TAE01_38590</name>
</gene>
<feature type="coiled-coil region" evidence="2">
    <location>
        <begin position="86"/>
        <end position="113"/>
    </location>
</feature>
<dbReference type="RefSeq" id="WP_147068419.1">
    <property type="nucleotide sequence ID" value="NZ_BAAARO010000004.1"/>
</dbReference>
<protein>
    <submittedName>
        <fullName evidence="4">MerR family transcriptional regulator</fullName>
    </submittedName>
</protein>
<dbReference type="SUPFAM" id="SSF46955">
    <property type="entry name" value="Putative DNA-binding domain"/>
    <property type="match status" value="1"/>
</dbReference>
<dbReference type="SMART" id="SM00422">
    <property type="entry name" value="HTH_MERR"/>
    <property type="match status" value="1"/>
</dbReference>
<dbReference type="EMBL" id="BJYX01000034">
    <property type="protein sequence ID" value="GEO32049.1"/>
    <property type="molecule type" value="Genomic_DNA"/>
</dbReference>
<dbReference type="SUPFAM" id="SSF55136">
    <property type="entry name" value="Probable bacterial effector-binding domain"/>
    <property type="match status" value="1"/>
</dbReference>
<dbReference type="Gene3D" id="1.10.1660.10">
    <property type="match status" value="1"/>
</dbReference>
<comment type="caution">
    <text evidence="4">The sequence shown here is derived from an EMBL/GenBank/DDBJ whole genome shotgun (WGS) entry which is preliminary data.</text>
</comment>